<dbReference type="Proteomes" id="UP000823674">
    <property type="component" value="Chromosome A01"/>
</dbReference>
<sequence>MGSSYRSNSAHMADIKGKGILYEDDDEPIKLTDHDVSQNINEFKLSLIGKILKPKKQSVEKLLQKMPVQWGMEDRITANDLGNGKFLLNFTTEEELNSVLRQGPFHFNFCMFVLVRWEPIVHDDYPWIIPFWTRLIGVPLHLWTENNLREIGSRLGHVHQDTIELIEGRMLLDLDSRRPLKFARKAESPEGDEVTIEIKYEMLFKHCSTCGMLTHEKEYCPSIQRQGVFARVQLQEHRSQQYSKPLVKKEPTALHSKALAGPYLKQSSYATGRHANEERRYALNNPREAHKGHVDRVVRRRDEPSWRKKYGGAREEAKPYDRHIGATWREKKSQSQARHDGNVVRDRLVHVSLDRADGPDDHQRQRASPPPRESAKCVQADCEDPPLQSPVRPSPDQRGLGRTTGTRRIASTIVTPSRGDGLDGNVTKRLKGTPRSQAFDTLTEQDPKPTTENDQVIETLDDMNITEQLDEGLMDSEMLDDDLMGVELAEMEAKCRQGREVRGSDQKSQRLRGRSSRHIKHGYKSSAPLGIQKKKFEILLRGSPQKRSKSDGSSLVIRIEGLGYGILESYVHPEDIPLIRSLAISSTHRRDTFCWNFTRTYGDKKITRRESALHSEVEALRWAMENMLQHSTCQSFGTDCKELIAMVKDPQAWPSFATELERIETLQIWFPDFNITYVPRAHNQTADFLAKTARSFRRELHFVGCSIPVWLPRPPQV</sequence>
<feature type="domain" description="RNase H type-1" evidence="2">
    <location>
        <begin position="602"/>
        <end position="693"/>
    </location>
</feature>
<dbReference type="CDD" id="cd06222">
    <property type="entry name" value="RNase_H_like"/>
    <property type="match status" value="1"/>
</dbReference>
<reference evidence="5 6" key="1">
    <citation type="submission" date="2021-03" db="EMBL/GenBank/DDBJ databases">
        <authorList>
            <person name="King G.J."/>
            <person name="Bancroft I."/>
            <person name="Baten A."/>
            <person name="Bloomfield J."/>
            <person name="Borpatragohain P."/>
            <person name="He Z."/>
            <person name="Irish N."/>
            <person name="Irwin J."/>
            <person name="Liu K."/>
            <person name="Mauleon R.P."/>
            <person name="Moore J."/>
            <person name="Morris R."/>
            <person name="Ostergaard L."/>
            <person name="Wang B."/>
            <person name="Wells R."/>
        </authorList>
    </citation>
    <scope>NUCLEOTIDE SEQUENCE [LARGE SCALE GENOMIC DNA]</scope>
    <source>
        <strain evidence="5">R-o-18</strain>
        <tissue evidence="5">Leaf</tissue>
    </source>
</reference>
<dbReference type="InterPro" id="IPR002156">
    <property type="entry name" value="RNaseH_domain"/>
</dbReference>
<feature type="domain" description="Zinc knuckle CX2CX4HX4C" evidence="4">
    <location>
        <begin position="174"/>
        <end position="221"/>
    </location>
</feature>
<dbReference type="InterPro" id="IPR025836">
    <property type="entry name" value="Zn_knuckle_CX2CX4HX4C"/>
</dbReference>
<protein>
    <recommendedName>
        <fullName evidence="7">DUF4283 domain-containing protein</fullName>
    </recommendedName>
</protein>
<feature type="region of interest" description="Disordered" evidence="1">
    <location>
        <begin position="281"/>
        <end position="300"/>
    </location>
</feature>
<evidence type="ECO:0000313" key="6">
    <source>
        <dbReference type="Proteomes" id="UP000823674"/>
    </source>
</evidence>
<comment type="caution">
    <text evidence="5">The sequence shown here is derived from an EMBL/GenBank/DDBJ whole genome shotgun (WGS) entry which is preliminary data.</text>
</comment>
<proteinExistence type="predicted"/>
<dbReference type="InterPro" id="IPR040256">
    <property type="entry name" value="At4g02000-like"/>
</dbReference>
<evidence type="ECO:0000313" key="5">
    <source>
        <dbReference type="EMBL" id="KAG5414494.1"/>
    </source>
</evidence>
<evidence type="ECO:0008006" key="7">
    <source>
        <dbReference type="Google" id="ProtNLM"/>
    </source>
</evidence>
<feature type="region of interest" description="Disordered" evidence="1">
    <location>
        <begin position="305"/>
        <end position="452"/>
    </location>
</feature>
<dbReference type="PANTHER" id="PTHR31286">
    <property type="entry name" value="GLYCINE-RICH CELL WALL STRUCTURAL PROTEIN 1.8-LIKE"/>
    <property type="match status" value="1"/>
</dbReference>
<evidence type="ECO:0000259" key="4">
    <source>
        <dbReference type="Pfam" id="PF14392"/>
    </source>
</evidence>
<feature type="compositionally biased region" description="Low complexity" evidence="1">
    <location>
        <begin position="398"/>
        <end position="408"/>
    </location>
</feature>
<organism evidence="5 6">
    <name type="scientific">Brassica rapa subsp. trilocularis</name>
    <dbReference type="NCBI Taxonomy" id="1813537"/>
    <lineage>
        <taxon>Eukaryota</taxon>
        <taxon>Viridiplantae</taxon>
        <taxon>Streptophyta</taxon>
        <taxon>Embryophyta</taxon>
        <taxon>Tracheophyta</taxon>
        <taxon>Spermatophyta</taxon>
        <taxon>Magnoliopsida</taxon>
        <taxon>eudicotyledons</taxon>
        <taxon>Gunneridae</taxon>
        <taxon>Pentapetalae</taxon>
        <taxon>rosids</taxon>
        <taxon>malvids</taxon>
        <taxon>Brassicales</taxon>
        <taxon>Brassicaceae</taxon>
        <taxon>Brassiceae</taxon>
        <taxon>Brassica</taxon>
    </lineage>
</organism>
<dbReference type="Pfam" id="PF14111">
    <property type="entry name" value="DUF4283"/>
    <property type="match status" value="1"/>
</dbReference>
<feature type="compositionally biased region" description="Basic and acidic residues" evidence="1">
    <location>
        <begin position="305"/>
        <end position="364"/>
    </location>
</feature>
<feature type="compositionally biased region" description="Basic residues" evidence="1">
    <location>
        <begin position="509"/>
        <end position="518"/>
    </location>
</feature>
<gene>
    <name evidence="5" type="primary">A01g504110.1_BraROA</name>
    <name evidence="5" type="ORF">IGI04_002061</name>
</gene>
<dbReference type="PANTHER" id="PTHR31286:SF162">
    <property type="entry name" value="DUF4283 DOMAIN-CONTAINING PROTEIN-RELATED"/>
    <property type="match status" value="1"/>
</dbReference>
<keyword evidence="6" id="KW-1185">Reference proteome</keyword>
<feature type="compositionally biased region" description="Polar residues" evidence="1">
    <location>
        <begin position="434"/>
        <end position="444"/>
    </location>
</feature>
<accession>A0ABQ7NXQ8</accession>
<evidence type="ECO:0000256" key="1">
    <source>
        <dbReference type="SAM" id="MobiDB-lite"/>
    </source>
</evidence>
<dbReference type="InterPro" id="IPR044730">
    <property type="entry name" value="RNase_H-like_dom_plant"/>
</dbReference>
<dbReference type="InterPro" id="IPR025558">
    <property type="entry name" value="DUF4283"/>
</dbReference>
<evidence type="ECO:0000259" key="2">
    <source>
        <dbReference type="Pfam" id="PF13456"/>
    </source>
</evidence>
<feature type="domain" description="DUF4283" evidence="3">
    <location>
        <begin position="40"/>
        <end position="119"/>
    </location>
</feature>
<dbReference type="EMBL" id="JADBGQ010000001">
    <property type="protein sequence ID" value="KAG5414494.1"/>
    <property type="molecule type" value="Genomic_DNA"/>
</dbReference>
<name>A0ABQ7NXQ8_BRACM</name>
<dbReference type="Pfam" id="PF13456">
    <property type="entry name" value="RVT_3"/>
    <property type="match status" value="1"/>
</dbReference>
<evidence type="ECO:0000259" key="3">
    <source>
        <dbReference type="Pfam" id="PF14111"/>
    </source>
</evidence>
<feature type="region of interest" description="Disordered" evidence="1">
    <location>
        <begin position="495"/>
        <end position="518"/>
    </location>
</feature>
<feature type="compositionally biased region" description="Basic and acidic residues" evidence="1">
    <location>
        <begin position="495"/>
        <end position="508"/>
    </location>
</feature>
<dbReference type="Pfam" id="PF14392">
    <property type="entry name" value="zf-CCHC_4"/>
    <property type="match status" value="1"/>
</dbReference>